<feature type="transmembrane region" description="Helical" evidence="8">
    <location>
        <begin position="331"/>
        <end position="353"/>
    </location>
</feature>
<dbReference type="EMBL" id="JAAGBB010000044">
    <property type="protein sequence ID" value="MBR0667926.1"/>
    <property type="molecule type" value="Genomic_DNA"/>
</dbReference>
<name>A0ABS5F5T4_9PROT</name>
<feature type="transmembrane region" description="Helical" evidence="8">
    <location>
        <begin position="168"/>
        <end position="192"/>
    </location>
</feature>
<comment type="caution">
    <text evidence="9">The sequence shown here is derived from an EMBL/GenBank/DDBJ whole genome shotgun (WGS) entry which is preliminary data.</text>
</comment>
<feature type="transmembrane region" description="Helical" evidence="8">
    <location>
        <begin position="359"/>
        <end position="380"/>
    </location>
</feature>
<feature type="transmembrane region" description="Helical" evidence="8">
    <location>
        <begin position="413"/>
        <end position="433"/>
    </location>
</feature>
<feature type="transmembrane region" description="Helical" evidence="8">
    <location>
        <begin position="101"/>
        <end position="122"/>
    </location>
</feature>
<feature type="transmembrane region" description="Helical" evidence="8">
    <location>
        <begin position="129"/>
        <end position="148"/>
    </location>
</feature>
<feature type="transmembrane region" description="Helical" evidence="8">
    <location>
        <begin position="257"/>
        <end position="277"/>
    </location>
</feature>
<evidence type="ECO:0000256" key="2">
    <source>
        <dbReference type="ARBA" id="ARBA00010100"/>
    </source>
</evidence>
<accession>A0ABS5F5T4</accession>
<feature type="transmembrane region" description="Helical" evidence="8">
    <location>
        <begin position="289"/>
        <end position="311"/>
    </location>
</feature>
<comment type="similarity">
    <text evidence="2 8">Belongs to the lactate permease family.</text>
</comment>
<reference evidence="10" key="1">
    <citation type="journal article" date="2021" name="Syst. Appl. Microbiol.">
        <title>Roseomonas hellenica sp. nov., isolated from roots of wild-growing Alkanna tinctoria.</title>
        <authorList>
            <person name="Rat A."/>
            <person name="Naranjo H.D."/>
            <person name="Lebbe L."/>
            <person name="Cnockaert M."/>
            <person name="Krigas N."/>
            <person name="Grigoriadou K."/>
            <person name="Maloupa E."/>
            <person name="Willems A."/>
        </authorList>
    </citation>
    <scope>NUCLEOTIDE SEQUENCE [LARGE SCALE GENOMIC DNA]</scope>
    <source>
        <strain evidence="10">LMG 31523</strain>
    </source>
</reference>
<keyword evidence="5 8" id="KW-0812">Transmembrane</keyword>
<feature type="transmembrane region" description="Helical" evidence="8">
    <location>
        <begin position="32"/>
        <end position="54"/>
    </location>
</feature>
<organism evidence="9 10">
    <name type="scientific">Plastoroseomonas hellenica</name>
    <dbReference type="NCBI Taxonomy" id="2687306"/>
    <lineage>
        <taxon>Bacteria</taxon>
        <taxon>Pseudomonadati</taxon>
        <taxon>Pseudomonadota</taxon>
        <taxon>Alphaproteobacteria</taxon>
        <taxon>Acetobacterales</taxon>
        <taxon>Acetobacteraceae</taxon>
        <taxon>Plastoroseomonas</taxon>
    </lineage>
</organism>
<comment type="subcellular location">
    <subcellularLocation>
        <location evidence="8">Cell inner membrane</location>
        <topology evidence="8">Multi-pass membrane protein</topology>
    </subcellularLocation>
    <subcellularLocation>
        <location evidence="1">Cell membrane</location>
        <topology evidence="1">Multi-pass membrane protein</topology>
    </subcellularLocation>
</comment>
<keyword evidence="7 8" id="KW-0472">Membrane</keyword>
<evidence type="ECO:0000313" key="10">
    <source>
        <dbReference type="Proteomes" id="UP001196870"/>
    </source>
</evidence>
<feature type="transmembrane region" description="Helical" evidence="8">
    <location>
        <begin position="387"/>
        <end position="407"/>
    </location>
</feature>
<keyword evidence="3 8" id="KW-0813">Transport</keyword>
<keyword evidence="10" id="KW-1185">Reference proteome</keyword>
<feature type="transmembrane region" description="Helical" evidence="8">
    <location>
        <begin position="204"/>
        <end position="222"/>
    </location>
</feature>
<keyword evidence="4" id="KW-1003">Cell membrane</keyword>
<dbReference type="Pfam" id="PF02652">
    <property type="entry name" value="Lactate_perm"/>
    <property type="match status" value="1"/>
</dbReference>
<evidence type="ECO:0000256" key="3">
    <source>
        <dbReference type="ARBA" id="ARBA00022448"/>
    </source>
</evidence>
<evidence type="ECO:0000256" key="5">
    <source>
        <dbReference type="ARBA" id="ARBA00022692"/>
    </source>
</evidence>
<feature type="transmembrane region" description="Helical" evidence="8">
    <location>
        <begin position="445"/>
        <end position="464"/>
    </location>
</feature>
<dbReference type="RefSeq" id="WP_211855703.1">
    <property type="nucleotide sequence ID" value="NZ_JAAGBB010000044.1"/>
</dbReference>
<keyword evidence="8" id="KW-0997">Cell inner membrane</keyword>
<protein>
    <recommendedName>
        <fullName evidence="8">L-lactate permease</fullName>
    </recommendedName>
</protein>
<dbReference type="InterPro" id="IPR003804">
    <property type="entry name" value="Lactate_perm"/>
</dbReference>
<sequence>MILLLQAAPLALLVGLLLSGRAGPVGAVTAALAAAIPAALASLPAGSDGAGFLAAEALRGLYLALQPIGVMTGGLLFHAAVTRPAAGGTAPEPRRVFAATLLMGAFMESVTGFAVGAVFALAALRAMGIGGAVAGAMALLSLCLVPWGGLGPGTLLGAALVGLPVQDLARLAALPNAAWLLALGPVLWRLCAQAGIAVPPREKLAQALILLAVAALLVGGHWILPFEVLGILATGIPLLAVLWRLDPPRDAMARGRAMTAMAPYLLLTAALLAARAVPHPPGFRPYPDLPAFPVTHVAVVLWCVALALLAIRSDAAARLREAARRAPRPALALLLYVLLARWLAGSGATAALADAAAGALGPLAPFAIVPLGLAAGMVTGSNVGSNAALMPVQAALGAAAGLPPLLAPALHNFSGAAGAGMSFAVCALVCGLLADGTRPPQLWRLLLPSLAAVILIGTGAMLLLR</sequence>
<comment type="function">
    <text evidence="8">Uptake of L-lactate across the membrane. Can also transport D-lactate and glycolate.</text>
</comment>
<dbReference type="Proteomes" id="UP001196870">
    <property type="component" value="Unassembled WGS sequence"/>
</dbReference>
<feature type="transmembrane region" description="Helical" evidence="8">
    <location>
        <begin position="61"/>
        <end position="81"/>
    </location>
</feature>
<evidence type="ECO:0000313" key="9">
    <source>
        <dbReference type="EMBL" id="MBR0667926.1"/>
    </source>
</evidence>
<proteinExistence type="inferred from homology"/>
<evidence type="ECO:0000256" key="4">
    <source>
        <dbReference type="ARBA" id="ARBA00022475"/>
    </source>
</evidence>
<evidence type="ECO:0000256" key="1">
    <source>
        <dbReference type="ARBA" id="ARBA00004651"/>
    </source>
</evidence>
<feature type="transmembrane region" description="Helical" evidence="8">
    <location>
        <begin position="228"/>
        <end position="245"/>
    </location>
</feature>
<keyword evidence="6 8" id="KW-1133">Transmembrane helix</keyword>
<evidence type="ECO:0000256" key="6">
    <source>
        <dbReference type="ARBA" id="ARBA00022989"/>
    </source>
</evidence>
<gene>
    <name evidence="9" type="ORF">GXW71_26460</name>
</gene>
<evidence type="ECO:0000256" key="7">
    <source>
        <dbReference type="ARBA" id="ARBA00023136"/>
    </source>
</evidence>
<evidence type="ECO:0000256" key="8">
    <source>
        <dbReference type="RuleBase" id="RU365092"/>
    </source>
</evidence>